<sequence length="145" mass="15770">MPRTSSPPSTHQLSLDDLWKIQDQKLGIRSGENATDARNAAYSLAAPLQRDHFLRGMDAPAQAQWADDLRGSIRKMLHSPNSESRHLILATGVGSHSDAESYNAPGNLKTFPKGQVTGQALAAIPLAGKSEDELVDWVMNRLKEG</sequence>
<organism evidence="1 2">
    <name type="scientific">Cystobacter fuscus (strain ATCC 25194 / DSM 2262 / NBRC 100088 / M29)</name>
    <dbReference type="NCBI Taxonomy" id="1242864"/>
    <lineage>
        <taxon>Bacteria</taxon>
        <taxon>Pseudomonadati</taxon>
        <taxon>Myxococcota</taxon>
        <taxon>Myxococcia</taxon>
        <taxon>Myxococcales</taxon>
        <taxon>Cystobacterineae</taxon>
        <taxon>Archangiaceae</taxon>
        <taxon>Cystobacter</taxon>
    </lineage>
</organism>
<dbReference type="AlphaFoldDB" id="S9PB89"/>
<evidence type="ECO:0000313" key="2">
    <source>
        <dbReference type="Proteomes" id="UP000011682"/>
    </source>
</evidence>
<proteinExistence type="predicted"/>
<name>S9PB89_CYSF2</name>
<comment type="caution">
    <text evidence="1">The sequence shown here is derived from an EMBL/GenBank/DDBJ whole genome shotgun (WGS) entry which is preliminary data.</text>
</comment>
<reference evidence="1" key="1">
    <citation type="submission" date="2013-05" db="EMBL/GenBank/DDBJ databases">
        <title>Genome assembly of Cystobacter fuscus DSM 2262.</title>
        <authorList>
            <person name="Sharma G."/>
            <person name="Khatri I."/>
            <person name="Kaur C."/>
            <person name="Mayilraj S."/>
            <person name="Subramanian S."/>
        </authorList>
    </citation>
    <scope>NUCLEOTIDE SEQUENCE [LARGE SCALE GENOMIC DNA]</scope>
    <source>
        <strain evidence="1">DSM 2262</strain>
    </source>
</reference>
<evidence type="ECO:0000313" key="1">
    <source>
        <dbReference type="EMBL" id="EPX60391.1"/>
    </source>
</evidence>
<keyword evidence="2" id="KW-1185">Reference proteome</keyword>
<protein>
    <submittedName>
        <fullName evidence="1">Uncharacterized protein</fullName>
    </submittedName>
</protein>
<dbReference type="Proteomes" id="UP000011682">
    <property type="component" value="Unassembled WGS sequence"/>
</dbReference>
<accession>S9PB89</accession>
<gene>
    <name evidence="1" type="ORF">D187_001878</name>
</gene>
<dbReference type="EMBL" id="ANAH02000013">
    <property type="protein sequence ID" value="EPX60391.1"/>
    <property type="molecule type" value="Genomic_DNA"/>
</dbReference>